<name>A0A078MNK1_9MICC</name>
<evidence type="ECO:0000256" key="7">
    <source>
        <dbReference type="SAM" id="MobiDB-lite"/>
    </source>
</evidence>
<dbReference type="EMBL" id="LN483071">
    <property type="protein sequence ID" value="CEA08813.1"/>
    <property type="molecule type" value="Genomic_DNA"/>
</dbReference>
<keyword evidence="5 6" id="KW-0472">Membrane</keyword>
<evidence type="ECO:0000256" key="2">
    <source>
        <dbReference type="ARBA" id="ARBA00007165"/>
    </source>
</evidence>
<proteinExistence type="inferred from homology"/>
<sequence>MKPRWIAALVFALALSWVFVLLSQWQFSTAESEPPPPAADTENVRPLTEVFTPATDLMGKEADRMVTFTGAFDDGRTVLVEERLQDGETGWWVVTPMSVDGAPGGEWIPVVRGWIADPQDAEPAPEGDVTVVGRLLPPEAPEPRQPDGSDAVPTLSPAELTNRWDLPLYAAFVPAHETLDAAGEPVDAGAMEPVVIGPQPQETSINWMNVFYAVEWVIFAGFSVFLWWRLVADDHRRALEDAEDEDDWEDEEEPADGPDRAGSAPRAPGDGTAPGPSPAREP</sequence>
<dbReference type="InterPro" id="IPR002994">
    <property type="entry name" value="Surf1/Shy1"/>
</dbReference>
<dbReference type="PATRIC" id="fig|1461584.3.peg.2146"/>
<dbReference type="Pfam" id="PF02104">
    <property type="entry name" value="SURF1"/>
    <property type="match status" value="1"/>
</dbReference>
<reference evidence="8" key="1">
    <citation type="submission" date="2014-07" db="EMBL/GenBank/DDBJ databases">
        <authorList>
            <person name="Urmite Genomes Urmite Genomes"/>
        </authorList>
    </citation>
    <scope>NUCLEOTIDE SEQUENCE</scope>
    <source>
        <strain evidence="8">11W110_air</strain>
    </source>
</reference>
<keyword evidence="6" id="KW-1003">Cell membrane</keyword>
<keyword evidence="3 6" id="KW-0812">Transmembrane</keyword>
<accession>A0A078MNK1</accession>
<dbReference type="CDD" id="cd06662">
    <property type="entry name" value="SURF1"/>
    <property type="match status" value="1"/>
</dbReference>
<comment type="similarity">
    <text evidence="2 6">Belongs to the SURF1 family.</text>
</comment>
<protein>
    <recommendedName>
        <fullName evidence="6">SURF1-like protein</fullName>
    </recommendedName>
</protein>
<dbReference type="PANTHER" id="PTHR23427">
    <property type="entry name" value="SURFEIT LOCUS PROTEIN"/>
    <property type="match status" value="1"/>
</dbReference>
<dbReference type="GO" id="GO:0005886">
    <property type="term" value="C:plasma membrane"/>
    <property type="evidence" value="ECO:0007669"/>
    <property type="project" value="UniProtKB-SubCell"/>
</dbReference>
<feature type="compositionally biased region" description="Acidic residues" evidence="7">
    <location>
        <begin position="241"/>
        <end position="256"/>
    </location>
</feature>
<comment type="caution">
    <text evidence="6">Lacks conserved residue(s) required for the propagation of feature annotation.</text>
</comment>
<evidence type="ECO:0000256" key="6">
    <source>
        <dbReference type="RuleBase" id="RU363076"/>
    </source>
</evidence>
<organism evidence="8">
    <name type="scientific">Arthrobacter saudimassiliensis</name>
    <dbReference type="NCBI Taxonomy" id="1461584"/>
    <lineage>
        <taxon>Bacteria</taxon>
        <taxon>Bacillati</taxon>
        <taxon>Actinomycetota</taxon>
        <taxon>Actinomycetes</taxon>
        <taxon>Micrococcales</taxon>
        <taxon>Micrococcaceae</taxon>
        <taxon>Arthrobacter</taxon>
    </lineage>
</organism>
<comment type="subcellular location">
    <subcellularLocation>
        <location evidence="6">Cell membrane</location>
        <topology evidence="6">Multi-pass membrane protein</topology>
    </subcellularLocation>
    <subcellularLocation>
        <location evidence="1">Membrane</location>
    </subcellularLocation>
</comment>
<evidence type="ECO:0000256" key="3">
    <source>
        <dbReference type="ARBA" id="ARBA00022692"/>
    </source>
</evidence>
<dbReference type="AlphaFoldDB" id="A0A078MNK1"/>
<dbReference type="InterPro" id="IPR045214">
    <property type="entry name" value="Surf1/Surf4"/>
</dbReference>
<feature type="region of interest" description="Disordered" evidence="7">
    <location>
        <begin position="240"/>
        <end position="282"/>
    </location>
</feature>
<evidence type="ECO:0000256" key="1">
    <source>
        <dbReference type="ARBA" id="ARBA00004370"/>
    </source>
</evidence>
<dbReference type="PANTHER" id="PTHR23427:SF2">
    <property type="entry name" value="SURFEIT LOCUS PROTEIN 1"/>
    <property type="match status" value="1"/>
</dbReference>
<keyword evidence="4 6" id="KW-1133">Transmembrane helix</keyword>
<evidence type="ECO:0000256" key="4">
    <source>
        <dbReference type="ARBA" id="ARBA00022989"/>
    </source>
</evidence>
<dbReference type="PROSITE" id="PS50895">
    <property type="entry name" value="SURF1"/>
    <property type="match status" value="1"/>
</dbReference>
<evidence type="ECO:0000313" key="8">
    <source>
        <dbReference type="EMBL" id="CEA08813.1"/>
    </source>
</evidence>
<feature type="transmembrane region" description="Helical" evidence="6">
    <location>
        <begin position="207"/>
        <end position="228"/>
    </location>
</feature>
<gene>
    <name evidence="8" type="ORF">BN1051_02171</name>
</gene>
<evidence type="ECO:0000256" key="5">
    <source>
        <dbReference type="ARBA" id="ARBA00023136"/>
    </source>
</evidence>